<reference evidence="6" key="1">
    <citation type="submission" date="2021-04" db="EMBL/GenBank/DDBJ databases">
        <authorList>
            <consortium name="Wellcome Sanger Institute Data Sharing"/>
        </authorList>
    </citation>
    <scope>NUCLEOTIDE SEQUENCE [LARGE SCALE GENOMIC DNA]</scope>
</reference>
<comment type="similarity">
    <text evidence="1">Belongs to the TASOR family.</text>
</comment>
<name>A0A665WHL6_ECHNA</name>
<dbReference type="PANTHER" id="PTHR16207:SF10">
    <property type="entry name" value="PROTEIN TASOR 2"/>
    <property type="match status" value="1"/>
</dbReference>
<feature type="region of interest" description="Disordered" evidence="2">
    <location>
        <begin position="1329"/>
        <end position="1407"/>
    </location>
</feature>
<protein>
    <submittedName>
        <fullName evidence="6">Uncharacterized protein</fullName>
    </submittedName>
</protein>
<dbReference type="Ensembl" id="ENSENLT00000044575.1">
    <property type="protein sequence ID" value="ENSENLP00000043478.1"/>
    <property type="gene ID" value="ENSENLG00000018554.1"/>
</dbReference>
<feature type="region of interest" description="Disordered" evidence="2">
    <location>
        <begin position="1680"/>
        <end position="1736"/>
    </location>
</feature>
<dbReference type="Pfam" id="PF23314">
    <property type="entry name" value="TASOR_alpha-beta"/>
    <property type="match status" value="1"/>
</dbReference>
<sequence length="2710" mass="301629">MESGNGGASSKGVLVPVSDTSDEFRNGILAPLQSAYLYEESHLSFKYKSAVLVKNPALEKKYNTFRAKKRAAGYSEEDLEETYGFLLFDDVSEAHALGDTGVHTRNGTCTTLGDPCKGVYISMYSDCLDLNRWYHGKSGYIAIIRLTKGKVKKVLENYTQNFTAPTVGFDCHVSEQLPSVSAQTSSFLAFERTQYYMYELIGDESDETAQSPSAACPFAIVSFSYTDTDDFSIVVFDFISVCHYLPWKGKLQIGNQFYNVTLRSTGGALIPAKLPPVLKVDRAISMSNLIQLLPKGVFETFFCGEGMFSRFYYYPRVTTRKVLTNPVFSKYMALPVRLNDRGLLILLHSSHVFTYDGKRAYDTDSTKSGQRKATASSDILWILPVLTYAESEAEKTLFDASEELCEVLAQHIQNYATLINPGLPLSPSREVNMFPDQYDVLDTHNHLYSTPDWTKRAWENLRSYMSKPDSFQLPVSRASEILAAGQEERREDLDDDVYICLSSPEEAPASPIDMGSEDRLSEQTCPVNSETPAHSCLTNAGALVDSTNEPQTVALDDMQAGDTTKDKEKTEMSIEVKTDDAVRQNLLIHPTSDDLSAELIVSITSAEQTLTDESISVISTVSATKQNEFQLSGFSAAKLQTAEDHCLHDGTVQINNKGNDETNAKKRKGGKLCRRPPKGFKKAPKASGGNVSLPTVKIPGEVDISMSQKDEAKELSGNSKLNAGPLIVDWRKLPRRRRKFGKLSTKSKKVRAAAVRVAQEKNSAHDQQSSEVNVSVELEICPLRKKTERWDIKPVVSECGRILVPFGSVDVADRITCMKDKPEFAKDEQHTEKLLVEGVNAHATVDMEQDYGSAPEAALDERVATTSKDGANPLQNVVTGHNKTEDRLLKQSDCLFPLEPESNERSLDIDRLTPRVKPIQVQESQDSQVWEVQTETKEQTLQVKHPEIIQRPPSIFQRRSRIKKIRRHQGIPTEYIKKKCKSKFLILGMHILNNSVRKTVKERVSSSCSSTDALNLLADLALGAGKDQVPPQPDPALERKPETSLKKCGLTKDVTSAEQESVLHALLRQPAAIPTQPFKSHSPSHLAGESELVGFISKEHTYSLPPSSPLPLGLPGTPFQVSPLSGSTRLLQAYQQLYGDGIQTLHPTVCHEDKLELNRRTPEHLKKHMPGRRKFRHSRTFVKKGASIQVTREWNENYDFNRDSRFSNDFRDRTVVRALHGPWDYSIQDTAEEVQLIVHIWIGLFYSRSTARFFQMDSNGDSSEGSDSVEMSTKMVPAAPVVLELKANSFGASSTVADKQDPSPSKALDLSKKDNSSLDQESAVLDLSLKNGNSETVAAEPQVSKRGTSGSSELTEASETVNTMESSAVATLQKINDMSKVGDSYEEDKSSTPSQNAGFDKASFKDDGLFSPLQEETEKALLERGNVATASGTGHVSHGCSEDNTSKNDDLENLKTSLAQKHEKNSCESMRDKNGESDKEADKVAERDYIKSKVNWEVKENSSQKRKIEAFLEVIDQEKQISTEEPKSVSSSYSENDDDVDCGTEQAGEITTGQDGIGEGNVLDETDCCVSAAVVEGDLSEQPLSIMCESPGSVKKDCIPDCCCQAPSQANHEDAACRDFQLRELPTNGHALAGEKVLLGKVPVIVSEMEQDDNQTTSEDMSENDICLADKVQHQTVELPTSLESCQAESIPKTKDSLEEGRNSDHTTSAVEKKEDGSTAQEEAFHSNPHSPQDEAVKKCEAFETLTKETDLAMERTNERLEMGSSGILIPFIGLDISGEDMLQPNIPQQQSKVEEAVQSQKEMPIINNASYFDMIREISSTAETRTLSADKVLLLGTSETNHEMGSGSECDNRCPTPTLDERPYDWVPCSGPCRSTSAFSSNESYKTHECLNSSKPVDDEMPCEQKLQTHPTVGSDQKPLHPDLELRTLRVLQSIDKLLCKPSHIDKVNQMETAHMKNYIDQTPNLDIKHTPACVSSSHTSADFKKMSNKLVEASPSTSHELHKQSPDHFIISPFKSKLEKVLGVRLQLKKTDSPLLPHNFERGDQKKETSVGQDYCHSYTSVPSEGLHTFTSNINQGRHKTAQQSNLNLELRSHSQRPVMAVKPSKSDECQVHCNSKDGKIQYSAKSDQTETSVAVTATPTTTANKTEHFSSGLIDDRQESRESCLSNVVETKSNSERAKLAFLDPANQDQIKDTKISPSSLSTESFESVKSDGHQGSLSCSLLEKVEITTEENREVDPTACSEASSSFVEHKDSAVIGDLGPQSSLVCTIFNTNRKRSHFFLDQVSQQCLQDDITQVSLEKETLIFSEQMKQLLKRNKREDVYHKDSQDKSSLSCTSPVTVCFSSLEEQEDSGEFLDTPLLDGQKFKVDVSDRKSMADSTEERTLHLQKSSPAQGRTLKEHAGVSDVTAECVRLYEEKMNDICAVQKVQSRPTNFTMDTSYTKPEPSSHFDFCYKMKREMDESFRSCLNSVVKKSCKTKNKFYILVTSDDELFEETKAHLEAEGHTAVQPSEFFLSEDSSASLLIILRNEDIAEHICEVPHLLELKKSPGVQFAGIDEPDDVVNLTYQELFVQGGFVMLDMAVLETLSICDMRKFAEVLRELRRTGKWKWMLHYRNIFMKFLNSCQETGILEVLPYHECDLMSRDQPDYLTCLIRLQVQNISARYPIFITGEILTHEHIYFGTENGILTMTMDSFLTNSINERFCLT</sequence>
<reference evidence="6" key="3">
    <citation type="submission" date="2025-09" db="UniProtKB">
        <authorList>
            <consortium name="Ensembl"/>
        </authorList>
    </citation>
    <scope>IDENTIFICATION</scope>
</reference>
<dbReference type="InterPro" id="IPR056242">
    <property type="entry name" value="PIN_TASOR"/>
</dbReference>
<feature type="compositionally biased region" description="Basic and acidic residues" evidence="2">
    <location>
        <begin position="2376"/>
        <end position="2388"/>
    </location>
</feature>
<dbReference type="InterPro" id="IPR056243">
    <property type="entry name" value="TASOR_ab_dom"/>
</dbReference>
<dbReference type="Pfam" id="PF24630">
    <property type="entry name" value="PIN_TASOR"/>
    <property type="match status" value="1"/>
</dbReference>
<feature type="compositionally biased region" description="Polar residues" evidence="2">
    <location>
        <begin position="522"/>
        <end position="532"/>
    </location>
</feature>
<dbReference type="Pfam" id="PF12509">
    <property type="entry name" value="DUF3715"/>
    <property type="match status" value="1"/>
</dbReference>
<evidence type="ECO:0000256" key="2">
    <source>
        <dbReference type="SAM" id="MobiDB-lite"/>
    </source>
</evidence>
<feature type="compositionally biased region" description="Basic residues" evidence="2">
    <location>
        <begin position="665"/>
        <end position="684"/>
    </location>
</feature>
<evidence type="ECO:0000313" key="7">
    <source>
        <dbReference type="Proteomes" id="UP000472264"/>
    </source>
</evidence>
<feature type="compositionally biased region" description="Basic and acidic residues" evidence="2">
    <location>
        <begin position="1460"/>
        <end position="1484"/>
    </location>
</feature>
<evidence type="ECO:0000259" key="3">
    <source>
        <dbReference type="Pfam" id="PF12509"/>
    </source>
</evidence>
<dbReference type="InterPro" id="IPR046432">
    <property type="entry name" value="TASOR"/>
</dbReference>
<organism evidence="6 7">
    <name type="scientific">Echeneis naucrates</name>
    <name type="common">Live sharksucker</name>
    <dbReference type="NCBI Taxonomy" id="173247"/>
    <lineage>
        <taxon>Eukaryota</taxon>
        <taxon>Metazoa</taxon>
        <taxon>Chordata</taxon>
        <taxon>Craniata</taxon>
        <taxon>Vertebrata</taxon>
        <taxon>Euteleostomi</taxon>
        <taxon>Actinopterygii</taxon>
        <taxon>Neopterygii</taxon>
        <taxon>Teleostei</taxon>
        <taxon>Neoteleostei</taxon>
        <taxon>Acanthomorphata</taxon>
        <taxon>Carangaria</taxon>
        <taxon>Carangiformes</taxon>
        <taxon>Echeneidae</taxon>
        <taxon>Echeneis</taxon>
    </lineage>
</organism>
<dbReference type="Proteomes" id="UP000472264">
    <property type="component" value="Chromosome 16"/>
</dbReference>
<dbReference type="GO" id="GO:0005654">
    <property type="term" value="C:nucleoplasm"/>
    <property type="evidence" value="ECO:0007669"/>
    <property type="project" value="TreeGrafter"/>
</dbReference>
<feature type="region of interest" description="Disordered" evidence="2">
    <location>
        <begin position="505"/>
        <end position="532"/>
    </location>
</feature>
<dbReference type="InterPro" id="IPR022188">
    <property type="entry name" value="TASOR_DUF3715"/>
</dbReference>
<feature type="domain" description="TASOR pseudo-PARP" evidence="3">
    <location>
        <begin position="69"/>
        <end position="217"/>
    </location>
</feature>
<feature type="compositionally biased region" description="Basic and acidic residues" evidence="2">
    <location>
        <begin position="1692"/>
        <end position="1717"/>
    </location>
</feature>
<evidence type="ECO:0000313" key="6">
    <source>
        <dbReference type="Ensembl" id="ENSENLP00000043478.1"/>
    </source>
</evidence>
<feature type="region of interest" description="Disordered" evidence="2">
    <location>
        <begin position="1293"/>
        <end position="1317"/>
    </location>
</feature>
<dbReference type="PANTHER" id="PTHR16207">
    <property type="entry name" value="SET DOMAIN-CONTAINING PROTEIN"/>
    <property type="match status" value="1"/>
</dbReference>
<feature type="region of interest" description="Disordered" evidence="2">
    <location>
        <begin position="653"/>
        <end position="696"/>
    </location>
</feature>
<proteinExistence type="inferred from homology"/>
<feature type="compositionally biased region" description="Basic and acidic residues" evidence="2">
    <location>
        <begin position="1440"/>
        <end position="1453"/>
    </location>
</feature>
<dbReference type="OMA" id="NVKKKWW"/>
<feature type="region of interest" description="Disordered" evidence="2">
    <location>
        <begin position="1430"/>
        <end position="1484"/>
    </location>
</feature>
<dbReference type="InParanoid" id="A0A665WHL6"/>
<feature type="domain" description="TASOR PIN" evidence="5">
    <location>
        <begin position="2578"/>
        <end position="2702"/>
    </location>
</feature>
<feature type="compositionally biased region" description="Polar residues" evidence="2">
    <location>
        <begin position="1345"/>
        <end position="1376"/>
    </location>
</feature>
<keyword evidence="7" id="KW-1185">Reference proteome</keyword>
<feature type="domain" description="TASOR alpha/beta" evidence="4">
    <location>
        <begin position="2480"/>
        <end position="2574"/>
    </location>
</feature>
<evidence type="ECO:0000259" key="4">
    <source>
        <dbReference type="Pfam" id="PF23314"/>
    </source>
</evidence>
<dbReference type="GO" id="GO:0045814">
    <property type="term" value="P:negative regulation of gene expression, epigenetic"/>
    <property type="evidence" value="ECO:0007669"/>
    <property type="project" value="InterPro"/>
</dbReference>
<feature type="region of interest" description="Disordered" evidence="2">
    <location>
        <begin position="2376"/>
        <end position="2404"/>
    </location>
</feature>
<feature type="region of interest" description="Disordered" evidence="2">
    <location>
        <begin position="1521"/>
        <end position="1542"/>
    </location>
</feature>
<gene>
    <name evidence="6" type="primary">tasor2</name>
</gene>
<reference evidence="6" key="2">
    <citation type="submission" date="2025-08" db="UniProtKB">
        <authorList>
            <consortium name="Ensembl"/>
        </authorList>
    </citation>
    <scope>IDENTIFICATION</scope>
</reference>
<accession>A0A665WHL6</accession>
<evidence type="ECO:0000259" key="5">
    <source>
        <dbReference type="Pfam" id="PF24630"/>
    </source>
</evidence>
<evidence type="ECO:0000256" key="1">
    <source>
        <dbReference type="ARBA" id="ARBA00008058"/>
    </source>
</evidence>